<dbReference type="EMBL" id="PHFW01000003">
    <property type="protein sequence ID" value="PQM26558.1"/>
    <property type="molecule type" value="Genomic_DNA"/>
</dbReference>
<dbReference type="InterPro" id="IPR026350">
    <property type="entry name" value="GxxExxY"/>
</dbReference>
<comment type="caution">
    <text evidence="1">The sequence shown here is derived from an EMBL/GenBank/DDBJ whole genome shotgun (WGS) entry which is preliminary data.</text>
</comment>
<dbReference type="RefSeq" id="WP_105999931.1">
    <property type="nucleotide sequence ID" value="NZ_CM009578.1"/>
</dbReference>
<reference evidence="2" key="1">
    <citation type="submission" date="2017-11" db="EMBL/GenBank/DDBJ databases">
        <title>The complete genome sequence of Sphingopyxis pomeranensis sp. nov. strain WS5A3p.</title>
        <authorList>
            <person name="Kaminski M.A."/>
        </authorList>
    </citation>
    <scope>NUCLEOTIDE SEQUENCE [LARGE SCALE GENOMIC DNA]</scope>
    <source>
        <strain evidence="2">WS5A3p</strain>
    </source>
</reference>
<name>A0A2S8B2M3_9SPHN</name>
<evidence type="ECO:0000313" key="2">
    <source>
        <dbReference type="Proteomes" id="UP000238954"/>
    </source>
</evidence>
<protein>
    <submittedName>
        <fullName evidence="1">GxxExxY protein</fullName>
    </submittedName>
</protein>
<dbReference type="Pfam" id="PF13366">
    <property type="entry name" value="PDDEXK_3"/>
    <property type="match status" value="1"/>
</dbReference>
<dbReference type="NCBIfam" id="TIGR04256">
    <property type="entry name" value="GxxExxY"/>
    <property type="match status" value="1"/>
</dbReference>
<dbReference type="Proteomes" id="UP000238954">
    <property type="component" value="Chromosome"/>
</dbReference>
<accession>A0A2S8B2M3</accession>
<organism evidence="1 2">
    <name type="scientific">Sphingopyxis lindanitolerans</name>
    <dbReference type="NCBI Taxonomy" id="2054227"/>
    <lineage>
        <taxon>Bacteria</taxon>
        <taxon>Pseudomonadati</taxon>
        <taxon>Pseudomonadota</taxon>
        <taxon>Alphaproteobacteria</taxon>
        <taxon>Sphingomonadales</taxon>
        <taxon>Sphingomonadaceae</taxon>
        <taxon>Sphingopyxis</taxon>
    </lineage>
</organism>
<dbReference type="AlphaFoldDB" id="A0A2S8B2M3"/>
<evidence type="ECO:0000313" key="1">
    <source>
        <dbReference type="EMBL" id="PQM26558.1"/>
    </source>
</evidence>
<gene>
    <name evidence="1" type="ORF">CVO77_16205</name>
</gene>
<dbReference type="OrthoDB" id="9806869at2"/>
<sequence length="143" mass="16011">MRDIDVVSGDVLDLALRLHRDLGPGLLESVYETVLAGKLIDLGYRVDRQMPIDIHFEGARFDAAFRIDLLVDNRLLVEIKSVERLNAAHAKQLLTYLRLTGLSVGLLINFGGAALKEGVRRIVNDHKPSASPRLRVNRQNMET</sequence>
<proteinExistence type="predicted"/>
<keyword evidence="2" id="KW-1185">Reference proteome</keyword>